<dbReference type="GO" id="GO:0032259">
    <property type="term" value="P:methylation"/>
    <property type="evidence" value="ECO:0007669"/>
    <property type="project" value="UniProtKB-KW"/>
</dbReference>
<reference evidence="10 11" key="1">
    <citation type="submission" date="2017-12" db="EMBL/GenBank/DDBJ databases">
        <title>Phylogenetic diversity of female urinary microbiome.</title>
        <authorList>
            <person name="Thomas-White K."/>
            <person name="Wolfe A.J."/>
        </authorList>
    </citation>
    <scope>NUCLEOTIDE SEQUENCE [LARGE SCALE GENOMIC DNA]</scope>
    <source>
        <strain evidence="10 11">UMB0119</strain>
    </source>
</reference>
<dbReference type="InterPro" id="IPR003356">
    <property type="entry name" value="DNA_methylase_A-5"/>
</dbReference>
<dbReference type="InterPro" id="IPR004546">
    <property type="entry name" value="Restrct_endonuc_T1M"/>
</dbReference>
<dbReference type="PANTHER" id="PTHR42933">
    <property type="entry name" value="SLR6095 PROTEIN"/>
    <property type="match status" value="1"/>
</dbReference>
<dbReference type="GO" id="GO:0009007">
    <property type="term" value="F:site-specific DNA-methyltransferase (adenine-specific) activity"/>
    <property type="evidence" value="ECO:0007669"/>
    <property type="project" value="UniProtKB-EC"/>
</dbReference>
<dbReference type="AlphaFoldDB" id="A0A2I1M9G3"/>
<dbReference type="InterPro" id="IPR051537">
    <property type="entry name" value="DNA_Adenine_Mtase"/>
</dbReference>
<dbReference type="GO" id="GO:0003677">
    <property type="term" value="F:DNA binding"/>
    <property type="evidence" value="ECO:0007669"/>
    <property type="project" value="InterPro"/>
</dbReference>
<dbReference type="InterPro" id="IPR002052">
    <property type="entry name" value="DNA_methylase_N6_adenine_CS"/>
</dbReference>
<dbReference type="InterPro" id="IPR022749">
    <property type="entry name" value="D12N6_MeTrfase_N"/>
</dbReference>
<keyword evidence="3" id="KW-0489">Methyltransferase</keyword>
<evidence type="ECO:0000256" key="5">
    <source>
        <dbReference type="ARBA" id="ARBA00022691"/>
    </source>
</evidence>
<dbReference type="RefSeq" id="WP_101539859.1">
    <property type="nucleotide sequence ID" value="NZ_PKGS01000002.1"/>
</dbReference>
<evidence type="ECO:0000256" key="2">
    <source>
        <dbReference type="ARBA" id="ARBA00011900"/>
    </source>
</evidence>
<dbReference type="GO" id="GO:0008170">
    <property type="term" value="F:N-methyltransferase activity"/>
    <property type="evidence" value="ECO:0007669"/>
    <property type="project" value="InterPro"/>
</dbReference>
<dbReference type="Gene3D" id="1.20.1260.30">
    <property type="match status" value="1"/>
</dbReference>
<dbReference type="EC" id="2.1.1.72" evidence="2"/>
<dbReference type="Proteomes" id="UP000234335">
    <property type="component" value="Unassembled WGS sequence"/>
</dbReference>
<evidence type="ECO:0000313" key="10">
    <source>
        <dbReference type="EMBL" id="PKZ16760.1"/>
    </source>
</evidence>
<dbReference type="PANTHER" id="PTHR42933:SF1">
    <property type="entry name" value="SITE-SPECIFIC DNA-METHYLTRANSFERASE (ADENINE-SPECIFIC)"/>
    <property type="match status" value="1"/>
</dbReference>
<dbReference type="InterPro" id="IPR029063">
    <property type="entry name" value="SAM-dependent_MTases_sf"/>
</dbReference>
<dbReference type="PROSITE" id="PS00092">
    <property type="entry name" value="N6_MTASE"/>
    <property type="match status" value="1"/>
</dbReference>
<organism evidence="10 11">
    <name type="scientific">Anaerococcus octavius</name>
    <dbReference type="NCBI Taxonomy" id="54007"/>
    <lineage>
        <taxon>Bacteria</taxon>
        <taxon>Bacillati</taxon>
        <taxon>Bacillota</taxon>
        <taxon>Tissierellia</taxon>
        <taxon>Tissierellales</taxon>
        <taxon>Peptoniphilaceae</taxon>
        <taxon>Anaerococcus</taxon>
    </lineage>
</organism>
<sequence length="531" mass="60757">MEKTNNLYQKLWSASDDLRNFMDANEYKNYLLGIIFYKYLSDKQLKKIGDLLELETDDLEQIQGAYEDYLQTEDADLLLEELKYQDGFIIKAQYTFTNLIKEINEGTFQLDNLKQAFNDIERSDENFAGLFDDVDLYSNRLGKSLQDKNKRIANVMKQISGINLAEYSGDILGDAYEYMISNFASESGKKAGEFYTPQEVSKLMAMIVMDGKEDVKGYTVYDPTMGSGSLLLNPKNFSNEPSRIRYFGQELNNSTYNLARMNMILHGVPLEYQSLNQGNTLSDDWPVDEPTNFDAVVMNPPYSAKWDATDGFLDDPRFSDFGVLPPKSKADFAFLLHGLYHLKNSGTMAILLPHGVLFRGSKEEKIRKMLLEKGIFDAVIGLAPNLFYSTGIPVSLLILKKDKTDRSVYFIDASEEFVKKGNKNELTDANIEKIIKAYKEKEDIDKFAHLASYNEIKENNYNLNIPRYVDTFEEEEPIDLGEVSANIKLIEKENQKIKDEIYNDMRKLVANTDEASRELEEFLKILGGNND</sequence>
<feature type="domain" description="DNA methylase adenine-specific" evidence="8">
    <location>
        <begin position="169"/>
        <end position="476"/>
    </location>
</feature>
<evidence type="ECO:0000259" key="9">
    <source>
        <dbReference type="Pfam" id="PF12161"/>
    </source>
</evidence>
<keyword evidence="11" id="KW-1185">Reference proteome</keyword>
<name>A0A2I1M9G3_9FIRM</name>
<accession>A0A2I1M9G3</accession>
<proteinExistence type="inferred from homology"/>
<feature type="domain" description="N6 adenine-specific DNA methyltransferase N-terminal" evidence="9">
    <location>
        <begin position="9"/>
        <end position="159"/>
    </location>
</feature>
<evidence type="ECO:0000256" key="7">
    <source>
        <dbReference type="ARBA" id="ARBA00047942"/>
    </source>
</evidence>
<dbReference type="GO" id="GO:0009307">
    <property type="term" value="P:DNA restriction-modification system"/>
    <property type="evidence" value="ECO:0007669"/>
    <property type="project" value="UniProtKB-KW"/>
</dbReference>
<dbReference type="EMBL" id="PKGS01000002">
    <property type="protein sequence ID" value="PKZ16760.1"/>
    <property type="molecule type" value="Genomic_DNA"/>
</dbReference>
<dbReference type="PRINTS" id="PR00507">
    <property type="entry name" value="N12N6MTFRASE"/>
</dbReference>
<comment type="caution">
    <text evidence="10">The sequence shown here is derived from an EMBL/GenBank/DDBJ whole genome shotgun (WGS) entry which is preliminary data.</text>
</comment>
<keyword evidence="4" id="KW-0808">Transferase</keyword>
<dbReference type="Pfam" id="PF12161">
    <property type="entry name" value="HsdM_N"/>
    <property type="match status" value="1"/>
</dbReference>
<keyword evidence="6" id="KW-0680">Restriction system</keyword>
<evidence type="ECO:0000256" key="4">
    <source>
        <dbReference type="ARBA" id="ARBA00022679"/>
    </source>
</evidence>
<evidence type="ECO:0000259" key="8">
    <source>
        <dbReference type="Pfam" id="PF02384"/>
    </source>
</evidence>
<evidence type="ECO:0000256" key="3">
    <source>
        <dbReference type="ARBA" id="ARBA00022603"/>
    </source>
</evidence>
<comment type="catalytic activity">
    <reaction evidence="7">
        <text>a 2'-deoxyadenosine in DNA + S-adenosyl-L-methionine = an N(6)-methyl-2'-deoxyadenosine in DNA + S-adenosyl-L-homocysteine + H(+)</text>
        <dbReference type="Rhea" id="RHEA:15197"/>
        <dbReference type="Rhea" id="RHEA-COMP:12418"/>
        <dbReference type="Rhea" id="RHEA-COMP:12419"/>
        <dbReference type="ChEBI" id="CHEBI:15378"/>
        <dbReference type="ChEBI" id="CHEBI:57856"/>
        <dbReference type="ChEBI" id="CHEBI:59789"/>
        <dbReference type="ChEBI" id="CHEBI:90615"/>
        <dbReference type="ChEBI" id="CHEBI:90616"/>
        <dbReference type="EC" id="2.1.1.72"/>
    </reaction>
</comment>
<evidence type="ECO:0000256" key="1">
    <source>
        <dbReference type="ARBA" id="ARBA00006594"/>
    </source>
</evidence>
<gene>
    <name evidence="10" type="ORF">CYJ34_02960</name>
</gene>
<dbReference type="Gene3D" id="3.40.50.150">
    <property type="entry name" value="Vaccinia Virus protein VP39"/>
    <property type="match status" value="1"/>
</dbReference>
<evidence type="ECO:0000313" key="11">
    <source>
        <dbReference type="Proteomes" id="UP000234335"/>
    </source>
</evidence>
<keyword evidence="5" id="KW-0949">S-adenosyl-L-methionine</keyword>
<dbReference type="InterPro" id="IPR038333">
    <property type="entry name" value="T1MK-like_N_sf"/>
</dbReference>
<dbReference type="Pfam" id="PF02384">
    <property type="entry name" value="N6_Mtase"/>
    <property type="match status" value="1"/>
</dbReference>
<comment type="similarity">
    <text evidence="1">Belongs to the N(4)/N(6)-methyltransferase family.</text>
</comment>
<dbReference type="NCBIfam" id="TIGR00497">
    <property type="entry name" value="hsdM"/>
    <property type="match status" value="1"/>
</dbReference>
<evidence type="ECO:0000256" key="6">
    <source>
        <dbReference type="ARBA" id="ARBA00022747"/>
    </source>
</evidence>
<dbReference type="SUPFAM" id="SSF53335">
    <property type="entry name" value="S-adenosyl-L-methionine-dependent methyltransferases"/>
    <property type="match status" value="1"/>
</dbReference>
<protein>
    <recommendedName>
        <fullName evidence="2">site-specific DNA-methyltransferase (adenine-specific)</fullName>
        <ecNumber evidence="2">2.1.1.72</ecNumber>
    </recommendedName>
</protein>